<sequence>MLVPVEVPSSAELLAGIQGLRVALEVKIETLAMEVNFLWTDLRNVSDKDKVAEGSIVELQTEVTTLRKQVTQLTQVVRLEDVDWRSPPWVPTDCGGVCSRGRCGTLDQRCAVTGGVIHHVRNSACTQGAGYTSSAWAPPRAIIVRILNYRDSDCIPWAAQETDNAVFENHKISIYPDFTNKVKTSRKGFIEGKAKLHGMTVCYMLLYPEHLKAISVSRSHFFDQLEEVQRWLEMWDTAPSGGSSRAHPASGGSGSNNWREHNEDQIDDTQSHEGVIMTALKSACQPHPMVLLRPLTRE</sequence>
<keyword evidence="3" id="KW-1185">Reference proteome</keyword>
<organism evidence="2 3">
    <name type="scientific">Pleurodeles waltl</name>
    <name type="common">Iberian ribbed newt</name>
    <dbReference type="NCBI Taxonomy" id="8319"/>
    <lineage>
        <taxon>Eukaryota</taxon>
        <taxon>Metazoa</taxon>
        <taxon>Chordata</taxon>
        <taxon>Craniata</taxon>
        <taxon>Vertebrata</taxon>
        <taxon>Euteleostomi</taxon>
        <taxon>Amphibia</taxon>
        <taxon>Batrachia</taxon>
        <taxon>Caudata</taxon>
        <taxon>Salamandroidea</taxon>
        <taxon>Salamandridae</taxon>
        <taxon>Pleurodelinae</taxon>
        <taxon>Pleurodeles</taxon>
    </lineage>
</organism>
<evidence type="ECO:0000313" key="3">
    <source>
        <dbReference type="Proteomes" id="UP001066276"/>
    </source>
</evidence>
<dbReference type="Proteomes" id="UP001066276">
    <property type="component" value="Chromosome 5"/>
</dbReference>
<name>A0AAV7S420_PLEWA</name>
<gene>
    <name evidence="2" type="ORF">NDU88_011546</name>
</gene>
<evidence type="ECO:0000256" key="1">
    <source>
        <dbReference type="SAM" id="MobiDB-lite"/>
    </source>
</evidence>
<evidence type="ECO:0000313" key="2">
    <source>
        <dbReference type="EMBL" id="KAJ1158873.1"/>
    </source>
</evidence>
<dbReference type="Gene3D" id="3.30.250.20">
    <property type="entry name" value="L1 transposable element, C-terminal domain"/>
    <property type="match status" value="1"/>
</dbReference>
<dbReference type="EMBL" id="JANPWB010000009">
    <property type="protein sequence ID" value="KAJ1158873.1"/>
    <property type="molecule type" value="Genomic_DNA"/>
</dbReference>
<dbReference type="AlphaFoldDB" id="A0AAV7S420"/>
<dbReference type="InterPro" id="IPR042566">
    <property type="entry name" value="L1_C"/>
</dbReference>
<protein>
    <submittedName>
        <fullName evidence="2">Uncharacterized protein</fullName>
    </submittedName>
</protein>
<proteinExistence type="predicted"/>
<reference evidence="2" key="1">
    <citation type="journal article" date="2022" name="bioRxiv">
        <title>Sequencing and chromosome-scale assembly of the giantPleurodeles waltlgenome.</title>
        <authorList>
            <person name="Brown T."/>
            <person name="Elewa A."/>
            <person name="Iarovenko S."/>
            <person name="Subramanian E."/>
            <person name="Araus A.J."/>
            <person name="Petzold A."/>
            <person name="Susuki M."/>
            <person name="Suzuki K.-i.T."/>
            <person name="Hayashi T."/>
            <person name="Toyoda A."/>
            <person name="Oliveira C."/>
            <person name="Osipova E."/>
            <person name="Leigh N.D."/>
            <person name="Simon A."/>
            <person name="Yun M.H."/>
        </authorList>
    </citation>
    <scope>NUCLEOTIDE SEQUENCE</scope>
    <source>
        <strain evidence="2">20211129_DDA</strain>
        <tissue evidence="2">Liver</tissue>
    </source>
</reference>
<feature type="region of interest" description="Disordered" evidence="1">
    <location>
        <begin position="239"/>
        <end position="269"/>
    </location>
</feature>
<comment type="caution">
    <text evidence="2">The sequence shown here is derived from an EMBL/GenBank/DDBJ whole genome shotgun (WGS) entry which is preliminary data.</text>
</comment>
<accession>A0AAV7S420</accession>